<feature type="region of interest" description="Disordered" evidence="2">
    <location>
        <begin position="478"/>
        <end position="510"/>
    </location>
</feature>
<dbReference type="InterPro" id="IPR003959">
    <property type="entry name" value="ATPase_AAA_core"/>
</dbReference>
<proteinExistence type="predicted"/>
<gene>
    <name evidence="4" type="primary">rfcL</name>
</gene>
<evidence type="ECO:0000256" key="2">
    <source>
        <dbReference type="SAM" id="MobiDB-lite"/>
    </source>
</evidence>
<protein>
    <submittedName>
        <fullName evidence="4">AAA ATPase central domain protein (RfcL)</fullName>
    </submittedName>
</protein>
<evidence type="ECO:0000259" key="3">
    <source>
        <dbReference type="SMART" id="SM00382"/>
    </source>
</evidence>
<dbReference type="GO" id="GO:0006260">
    <property type="term" value="P:DNA replication"/>
    <property type="evidence" value="ECO:0007669"/>
    <property type="project" value="UniProtKB-KW"/>
</dbReference>
<dbReference type="SMART" id="SM00382">
    <property type="entry name" value="AAA"/>
    <property type="match status" value="1"/>
</dbReference>
<sequence>MSGDEPVLSDWTERYRPKSEKELEGNDAVRKRIKNWLNSWSNGIPDRRGILLTGPPGIGKTSIVRAIANDNGWNVIELNASDARNAASIRRAALGGATNFTFGMDGSYNPDASVRSLILLDEVDHLHGGLRGVSETRISDSISARQGEEISREGLKGDSGGKAELLKLLKVSKQPIIMTCNDPMGLWGRRNTNWRTARDRFLKEAELIQFRRVTDAALKRIARRVIEGEKITADPGAIELLISANPGDIRALVRDLQMIVEGNTSHIDIAAVEAQLSRGLRDQQVDLFPGLEELYRCGSAKEASRLSREMEKTPKELVGWISWNNGSVLRGRDELRRAAETSSRADQALHVTYTNLAYRSWYWAGQLSALSASITADEIPQGRFSLSYPDFMRRGNEPWRRVTLIEKMAALSGSSKQAAREELWPALAAIHQEAESIDPEDFSISLELGLEAEEHLLLHKLPSNRVSSKKLVERYNERRTEVAEEEEPELEVEEKGVEEQHPGQKRLDFF</sequence>
<dbReference type="PANTHER" id="PTHR23389:SF6">
    <property type="entry name" value="REPLICATION FACTOR C SUBUNIT 1"/>
    <property type="match status" value="1"/>
</dbReference>
<dbReference type="PANTHER" id="PTHR23389">
    <property type="entry name" value="CHROMOSOME TRANSMISSION FIDELITY FACTOR 18"/>
    <property type="match status" value="1"/>
</dbReference>
<dbReference type="Gene3D" id="3.40.50.300">
    <property type="entry name" value="P-loop containing nucleotide triphosphate hydrolases"/>
    <property type="match status" value="1"/>
</dbReference>
<accession>A0A075HRV4</accession>
<dbReference type="EMBL" id="KF901129">
    <property type="protein sequence ID" value="AIF19086.1"/>
    <property type="molecule type" value="Genomic_DNA"/>
</dbReference>
<evidence type="ECO:0000256" key="1">
    <source>
        <dbReference type="ARBA" id="ARBA00022705"/>
    </source>
</evidence>
<feature type="compositionally biased region" description="Acidic residues" evidence="2">
    <location>
        <begin position="483"/>
        <end position="492"/>
    </location>
</feature>
<dbReference type="GO" id="GO:0005524">
    <property type="term" value="F:ATP binding"/>
    <property type="evidence" value="ECO:0007669"/>
    <property type="project" value="InterPro"/>
</dbReference>
<dbReference type="GO" id="GO:0016887">
    <property type="term" value="F:ATP hydrolysis activity"/>
    <property type="evidence" value="ECO:0007669"/>
    <property type="project" value="InterPro"/>
</dbReference>
<organism evidence="4">
    <name type="scientific">uncultured marine group II/III euryarchaeote KM3_85_D06</name>
    <dbReference type="NCBI Taxonomy" id="1456528"/>
    <lineage>
        <taxon>Archaea</taxon>
        <taxon>Methanobacteriati</taxon>
        <taxon>Methanobacteriota</taxon>
        <taxon>environmental samples</taxon>
    </lineage>
</organism>
<evidence type="ECO:0000313" key="4">
    <source>
        <dbReference type="EMBL" id="AIF19086.1"/>
    </source>
</evidence>
<dbReference type="CDD" id="cd00009">
    <property type="entry name" value="AAA"/>
    <property type="match status" value="1"/>
</dbReference>
<dbReference type="InterPro" id="IPR003593">
    <property type="entry name" value="AAA+_ATPase"/>
</dbReference>
<keyword evidence="1" id="KW-0235">DNA replication</keyword>
<name>A0A075HRV4_9EURY</name>
<dbReference type="AlphaFoldDB" id="A0A075HRV4"/>
<dbReference type="Pfam" id="PF00004">
    <property type="entry name" value="AAA"/>
    <property type="match status" value="1"/>
</dbReference>
<feature type="domain" description="AAA+ ATPase" evidence="3">
    <location>
        <begin position="46"/>
        <end position="232"/>
    </location>
</feature>
<dbReference type="InterPro" id="IPR027417">
    <property type="entry name" value="P-loop_NTPase"/>
</dbReference>
<feature type="compositionally biased region" description="Basic and acidic residues" evidence="2">
    <location>
        <begin position="493"/>
        <end position="510"/>
    </location>
</feature>
<dbReference type="SUPFAM" id="SSF52540">
    <property type="entry name" value="P-loop containing nucleoside triphosphate hydrolases"/>
    <property type="match status" value="1"/>
</dbReference>
<reference evidence="4" key="1">
    <citation type="journal article" date="2014" name="Genome Biol. Evol.">
        <title>Pangenome evidence for extensive interdomain horizontal transfer affecting lineage core and shell genes in uncultured planktonic thaumarchaeota and euryarchaeota.</title>
        <authorList>
            <person name="Deschamps P."/>
            <person name="Zivanovic Y."/>
            <person name="Moreira D."/>
            <person name="Rodriguez-Valera F."/>
            <person name="Lopez-Garcia P."/>
        </authorList>
    </citation>
    <scope>NUCLEOTIDE SEQUENCE</scope>
</reference>